<dbReference type="PANTHER" id="PTHR30246:SF1">
    <property type="entry name" value="2-DEHYDRO-3-DEOXY-6-PHOSPHOGALACTONATE ALDOLASE-RELATED"/>
    <property type="match status" value="1"/>
</dbReference>
<dbReference type="GO" id="GO:0008675">
    <property type="term" value="F:2-dehydro-3-deoxy-phosphogluconate aldolase activity"/>
    <property type="evidence" value="ECO:0007669"/>
    <property type="project" value="UniProtKB-EC"/>
</dbReference>
<dbReference type="EC" id="4.1.2.21" evidence="6"/>
<dbReference type="NCBIfam" id="NF006600">
    <property type="entry name" value="PRK09140.1"/>
    <property type="match status" value="1"/>
</dbReference>
<dbReference type="InterPro" id="IPR031338">
    <property type="entry name" value="KDPG/KHG_AS_2"/>
</dbReference>
<dbReference type="GO" id="GO:0008674">
    <property type="term" value="F:2-dehydro-3-deoxy-6-phosphogalactonate aldolase activity"/>
    <property type="evidence" value="ECO:0007669"/>
    <property type="project" value="UniProtKB-EC"/>
</dbReference>
<comment type="similarity">
    <text evidence="2">Belongs to the KHG/KDPG aldolase family.</text>
</comment>
<keyword evidence="5" id="KW-0119">Carbohydrate metabolism</keyword>
<dbReference type="EC" id="4.2.1.6" evidence="6"/>
<evidence type="ECO:0000256" key="1">
    <source>
        <dbReference type="ARBA" id="ARBA00004761"/>
    </source>
</evidence>
<evidence type="ECO:0000313" key="6">
    <source>
        <dbReference type="EMBL" id="CBA32427.1"/>
    </source>
</evidence>
<dbReference type="EC" id="4.1.2.14" evidence="6"/>
<dbReference type="PROSITE" id="PS00160">
    <property type="entry name" value="ALDOLASE_KDPG_KHG_2"/>
    <property type="match status" value="1"/>
</dbReference>
<evidence type="ECO:0000256" key="4">
    <source>
        <dbReference type="ARBA" id="ARBA00023239"/>
    </source>
</evidence>
<evidence type="ECO:0000256" key="2">
    <source>
        <dbReference type="ARBA" id="ARBA00006906"/>
    </source>
</evidence>
<protein>
    <submittedName>
        <fullName evidence="6">2-dehydro-3-deoxy-6-phosphogalactonate aldolase</fullName>
        <ecNumber evidence="6">4.1.2.14</ecNumber>
        <ecNumber evidence="6">4.1.2.21</ecNumber>
        <ecNumber evidence="6">4.1.3.16</ecNumber>
        <ecNumber evidence="6">4.2.1.6</ecNumber>
    </submittedName>
</protein>
<accession>C9YF53</accession>
<comment type="pathway">
    <text evidence="1">Carbohydrate acid metabolism.</text>
</comment>
<gene>
    <name evidence="6" type="primary">dgoA</name>
    <name evidence="6" type="ORF">Csp_D32090</name>
</gene>
<dbReference type="Pfam" id="PF01081">
    <property type="entry name" value="Aldolase"/>
    <property type="match status" value="1"/>
</dbReference>
<dbReference type="GO" id="GO:0008869">
    <property type="term" value="F:galactonate dehydratase activity"/>
    <property type="evidence" value="ECO:0007669"/>
    <property type="project" value="UniProtKB-EC"/>
</dbReference>
<dbReference type="PANTHER" id="PTHR30246">
    <property type="entry name" value="2-KETO-3-DEOXY-6-PHOSPHOGLUCONATE ALDOLASE"/>
    <property type="match status" value="1"/>
</dbReference>
<dbReference type="InterPro" id="IPR013785">
    <property type="entry name" value="Aldolase_TIM"/>
</dbReference>
<reference evidence="6" key="1">
    <citation type="journal article" date="2010" name="Nature">
        <title>The Dynamic genome of Hydra.</title>
        <authorList>
            <person name="Chapman J.A."/>
            <person name="Kirkness E.F."/>
            <person name="Simakov O."/>
            <person name="Hampson S.E."/>
            <person name="Mitros T."/>
            <person name="Weinmaier T."/>
            <person name="Rattei T."/>
            <person name="Balasubramanian P.G."/>
            <person name="Borman J."/>
            <person name="Busam D."/>
            <person name="Disbennett K."/>
            <person name="Pfannkoch C."/>
            <person name="Sumin N."/>
            <person name="Sutton G."/>
            <person name="Viswanathan L."/>
            <person name="Walenz B."/>
            <person name="Goodstein D.M."/>
            <person name="Hellsten U."/>
            <person name="Kawashima T."/>
            <person name="Prochnik S.E."/>
            <person name="Putnam N.H."/>
            <person name="Shu S."/>
            <person name="Blumberg B."/>
            <person name="Dana C.E."/>
            <person name="Gee L."/>
            <person name="Kibler D.F."/>
            <person name="Law L."/>
            <person name="Lindgens D."/>
            <person name="Martinez D.E."/>
            <person name="Peng J."/>
            <person name="Wigge P.A."/>
            <person name="Bertulat B."/>
            <person name="Guder C."/>
            <person name="Nakamura Y."/>
            <person name="Ozbek S."/>
            <person name="Watanabe H."/>
            <person name="Khalturin K."/>
            <person name="Hemmrich G."/>
            <person name="Franke A."/>
            <person name="Augustin R."/>
            <person name="Fraune S."/>
            <person name="Hayakawa E."/>
            <person name="Hayakawa S."/>
            <person name="Hirose M."/>
            <person name="Hwang J."/>
            <person name="Ikeo K."/>
            <person name="Nishimiya-Fujisawa C."/>
            <person name="Ogura A."/>
            <person name="Takahashi T."/>
            <person name="Steinmetz P.R."/>
            <person name="Zhang X."/>
            <person name="Aufschnaiter R."/>
            <person name="Eder M.K."/>
            <person name="Gorny A.K."/>
            <person name="Salvenmoser W."/>
            <person name="Heimberg A.M."/>
            <person name="Wheeler B.M."/>
            <person name="Peterson K.J."/>
            <person name="Boettger A."/>
            <person name="Tischler P."/>
            <person name="Wolf A."/>
            <person name="Gojobori T."/>
            <person name="Remington K.A."/>
            <person name="Strausberg R.L."/>
            <person name="Venter J."/>
            <person name="Technau U."/>
            <person name="Hobmayer B."/>
            <person name="Bosch T.C."/>
            <person name="Holstein T.W."/>
            <person name="Fujisawa T."/>
            <person name="Bode H.R."/>
            <person name="David C.N."/>
            <person name="Rokhsar D.S."/>
            <person name="Steele R.E."/>
        </authorList>
    </citation>
    <scope>NUCLEOTIDE SEQUENCE</scope>
</reference>
<dbReference type="EMBL" id="FN543107">
    <property type="protein sequence ID" value="CBA32427.1"/>
    <property type="molecule type" value="Genomic_DNA"/>
</dbReference>
<dbReference type="Gene3D" id="3.20.20.70">
    <property type="entry name" value="Aldolase class I"/>
    <property type="match status" value="1"/>
</dbReference>
<dbReference type="EC" id="4.1.3.16" evidence="6"/>
<dbReference type="InterPro" id="IPR000887">
    <property type="entry name" value="Aldlse_KDPG_KHG"/>
</dbReference>
<dbReference type="GO" id="GO:0008700">
    <property type="term" value="F:(R,S)-4-hydroxy-2-oxoglutarate aldolase activity"/>
    <property type="evidence" value="ECO:0007669"/>
    <property type="project" value="UniProtKB-EC"/>
</dbReference>
<proteinExistence type="inferred from homology"/>
<name>C9YF53_CURXX</name>
<evidence type="ECO:0000256" key="3">
    <source>
        <dbReference type="ARBA" id="ARBA00011233"/>
    </source>
</evidence>
<sequence>MPRSGATHSFPLERLMTSVFPLLAQARQLPLIAILRGLKPEEALDIGQALYEAGFRTLEVPLNRPGAIECIAALAGGLGADALIGGGTMLTVAHVEAVHAAGGRLMVSPNCEPAVIRRAVELGMLAAPGVATPTEAFAALAAGAHALKLFPAESLGHGGLKALKSVVPTGTDLWPVGGITPESIGPWVKAGATGFGIGSQLYAPGVTAAQVQDRASAYVQAWQATKA</sequence>
<evidence type="ECO:0000256" key="5">
    <source>
        <dbReference type="ARBA" id="ARBA00023277"/>
    </source>
</evidence>
<dbReference type="CDD" id="cd00452">
    <property type="entry name" value="KDPG_aldolase"/>
    <property type="match status" value="1"/>
</dbReference>
<dbReference type="AlphaFoldDB" id="C9YF53"/>
<organism evidence="6">
    <name type="scientific">Curvibacter symbiont subsp. Hydra magnipapillata</name>
    <dbReference type="NCBI Taxonomy" id="667019"/>
    <lineage>
        <taxon>Bacteria</taxon>
        <taxon>Pseudomonadati</taxon>
        <taxon>Pseudomonadota</taxon>
        <taxon>Betaproteobacteria</taxon>
        <taxon>Burkholderiales</taxon>
        <taxon>Comamonadaceae</taxon>
        <taxon>Curvibacter</taxon>
    </lineage>
</organism>
<comment type="subunit">
    <text evidence="3">Homotrimer.</text>
</comment>
<keyword evidence="4 6" id="KW-0456">Lyase</keyword>
<dbReference type="SUPFAM" id="SSF51569">
    <property type="entry name" value="Aldolase"/>
    <property type="match status" value="1"/>
</dbReference>